<evidence type="ECO:0000313" key="3">
    <source>
        <dbReference type="Proteomes" id="UP000599578"/>
    </source>
</evidence>
<gene>
    <name evidence="2" type="ORF">GCM10011348_23130</name>
</gene>
<organism evidence="2 3">
    <name type="scientific">Marinobacterium nitratireducens</name>
    <dbReference type="NCBI Taxonomy" id="518897"/>
    <lineage>
        <taxon>Bacteria</taxon>
        <taxon>Pseudomonadati</taxon>
        <taxon>Pseudomonadota</taxon>
        <taxon>Gammaproteobacteria</taxon>
        <taxon>Oceanospirillales</taxon>
        <taxon>Oceanospirillaceae</taxon>
        <taxon>Marinobacterium</taxon>
    </lineage>
</organism>
<feature type="chain" id="PRO_5037778686" evidence="1">
    <location>
        <begin position="18"/>
        <end position="755"/>
    </location>
</feature>
<dbReference type="GO" id="GO:0016853">
    <property type="term" value="F:isomerase activity"/>
    <property type="evidence" value="ECO:0007669"/>
    <property type="project" value="UniProtKB-KW"/>
</dbReference>
<dbReference type="InterPro" id="IPR010706">
    <property type="entry name" value="Fatty_acid_cis-trans_isomerase"/>
</dbReference>
<dbReference type="AlphaFoldDB" id="A0A918DTZ8"/>
<keyword evidence="2" id="KW-0413">Isomerase</keyword>
<evidence type="ECO:0000313" key="2">
    <source>
        <dbReference type="EMBL" id="GGO82230.1"/>
    </source>
</evidence>
<protein>
    <submittedName>
        <fullName evidence="2">9-hexadecenoic acid cis-trans isomerase</fullName>
    </submittedName>
</protein>
<feature type="signal peptide" evidence="1">
    <location>
        <begin position="1"/>
        <end position="17"/>
    </location>
</feature>
<keyword evidence="1" id="KW-0732">Signal</keyword>
<keyword evidence="3" id="KW-1185">Reference proteome</keyword>
<sequence>MGLAFLLWMSLSPLLRAATPDYLEEIAPILERRCVVCHGCYDAPCQLKLNTWEGLVRGANPDRIYDVTRLLAAPLTRLEDAEGAGAWREKGFHPVLGDTRDSSLMLQLLKLKQLHPLPAGPRLPDGFDLRLNRDQSCPAPGDFDDYADEHPLWGMPYGLPALPAQEQQALLSWLEAGAPGRAKSWPVAPYSAAIADWEAFLNQPSNKARLMSRYIYEHLFTASLHFDAVGRGDAAPTFFRLVRSNTPPGQPVVAIASRRPYDPPGTERVYYRLIPLQDAGLAKTRLPYALNPRRLQRWQQLFLAPDYSVDRLPGYDPESAANPFVTFEALPVSSRYRFMLDEAGFTIRGFIKSPVCRGQVALNVINDYFWVFFVDPELLQAEGEARFLAEQRDKLRLPAESSAGLLNWLRYAEKEADYLDAKRHAVERFARRVPPSLDYLWDGDGDNSNASLTVFRHFDSATVVRGLLGEKPQTAWLIGYPTLERIHYLLVAGFDVYGNVGHQLSSRIYMDFLRMESEFNFLTLLPRSAREAVRDHWYRDAGEHVRDYLSHIKGYLFDRKLLYNGDSAIEFSSSAPLPELYDMLRQHFADLQPAGARPKDSSAPPGVVRTLVRLQSLQGAGLALLPEISLIRVDGDDGQRWYFTLLRNSAHSNVSELFHEQDRRLPEEDSLLLATGVLGAYPNQFLRVEAGDVEDFVERLARVDSERAYRKMLDRYGIRRTAGDFWEYSDKLLLDYQRIQPLEAGILDYSRLENR</sequence>
<dbReference type="Proteomes" id="UP000599578">
    <property type="component" value="Unassembled WGS sequence"/>
</dbReference>
<reference evidence="2 3" key="1">
    <citation type="journal article" date="2014" name="Int. J. Syst. Evol. Microbiol.">
        <title>Complete genome sequence of Corynebacterium casei LMG S-19264T (=DSM 44701T), isolated from a smear-ripened cheese.</title>
        <authorList>
            <consortium name="US DOE Joint Genome Institute (JGI-PGF)"/>
            <person name="Walter F."/>
            <person name="Albersmeier A."/>
            <person name="Kalinowski J."/>
            <person name="Ruckert C."/>
        </authorList>
    </citation>
    <scope>NUCLEOTIDE SEQUENCE [LARGE SCALE GENOMIC DNA]</scope>
    <source>
        <strain evidence="2 3">CGMCC 1.7286</strain>
    </source>
</reference>
<dbReference type="EMBL" id="BMLT01000005">
    <property type="protein sequence ID" value="GGO82230.1"/>
    <property type="molecule type" value="Genomic_DNA"/>
</dbReference>
<name>A0A918DTZ8_9GAMM</name>
<dbReference type="RefSeq" id="WP_229721889.1">
    <property type="nucleotide sequence ID" value="NZ_BMLT01000005.1"/>
</dbReference>
<dbReference type="Pfam" id="PF06934">
    <property type="entry name" value="CTI"/>
    <property type="match status" value="1"/>
</dbReference>
<comment type="caution">
    <text evidence="2">The sequence shown here is derived from an EMBL/GenBank/DDBJ whole genome shotgun (WGS) entry which is preliminary data.</text>
</comment>
<evidence type="ECO:0000256" key="1">
    <source>
        <dbReference type="SAM" id="SignalP"/>
    </source>
</evidence>
<accession>A0A918DTZ8</accession>
<proteinExistence type="predicted"/>